<sequence length="101" mass="11764">MEFNTYQQWPQLQKKNSQVSTVTGYKARRRARSRAWLRIIDYSRQRALAAISFDLTATYKRKELLDDNIKADAKGKSEARLTTSLIGQHEETRSTSLLMRV</sequence>
<keyword evidence="2" id="KW-1185">Reference proteome</keyword>
<accession>A0A8T0S2B9</accession>
<dbReference type="EMBL" id="CM029046">
    <property type="protein sequence ID" value="KAG2591395.1"/>
    <property type="molecule type" value="Genomic_DNA"/>
</dbReference>
<organism evidence="1 2">
    <name type="scientific">Panicum virgatum</name>
    <name type="common">Blackwell switchgrass</name>
    <dbReference type="NCBI Taxonomy" id="38727"/>
    <lineage>
        <taxon>Eukaryota</taxon>
        <taxon>Viridiplantae</taxon>
        <taxon>Streptophyta</taxon>
        <taxon>Embryophyta</taxon>
        <taxon>Tracheophyta</taxon>
        <taxon>Spermatophyta</taxon>
        <taxon>Magnoliopsida</taxon>
        <taxon>Liliopsida</taxon>
        <taxon>Poales</taxon>
        <taxon>Poaceae</taxon>
        <taxon>PACMAD clade</taxon>
        <taxon>Panicoideae</taxon>
        <taxon>Panicodae</taxon>
        <taxon>Paniceae</taxon>
        <taxon>Panicinae</taxon>
        <taxon>Panicum</taxon>
        <taxon>Panicum sect. Hiantes</taxon>
    </lineage>
</organism>
<reference evidence="1" key="1">
    <citation type="submission" date="2020-05" db="EMBL/GenBank/DDBJ databases">
        <title>WGS assembly of Panicum virgatum.</title>
        <authorList>
            <person name="Lovell J.T."/>
            <person name="Jenkins J."/>
            <person name="Shu S."/>
            <person name="Juenger T.E."/>
            <person name="Schmutz J."/>
        </authorList>
    </citation>
    <scope>NUCLEOTIDE SEQUENCE</scope>
    <source>
        <strain evidence="1">AP13</strain>
    </source>
</reference>
<dbReference type="Proteomes" id="UP000823388">
    <property type="component" value="Chromosome 5N"/>
</dbReference>
<dbReference type="AlphaFoldDB" id="A0A8T0S2B9"/>
<evidence type="ECO:0000313" key="1">
    <source>
        <dbReference type="EMBL" id="KAG2591395.1"/>
    </source>
</evidence>
<comment type="caution">
    <text evidence="1">The sequence shown here is derived from an EMBL/GenBank/DDBJ whole genome shotgun (WGS) entry which is preliminary data.</text>
</comment>
<proteinExistence type="predicted"/>
<name>A0A8T0S2B9_PANVG</name>
<gene>
    <name evidence="1" type="ORF">PVAP13_5NG478586</name>
</gene>
<protein>
    <submittedName>
        <fullName evidence="1">Uncharacterized protein</fullName>
    </submittedName>
</protein>
<evidence type="ECO:0000313" key="2">
    <source>
        <dbReference type="Proteomes" id="UP000823388"/>
    </source>
</evidence>